<dbReference type="InterPro" id="IPR017937">
    <property type="entry name" value="Thioredoxin_CS"/>
</dbReference>
<dbReference type="InterPro" id="IPR001853">
    <property type="entry name" value="DSBA-like_thioredoxin_dom"/>
</dbReference>
<name>A0A1H8LXN5_9RHOB</name>
<evidence type="ECO:0000256" key="4">
    <source>
        <dbReference type="ARBA" id="ARBA00023284"/>
    </source>
</evidence>
<dbReference type="InterPro" id="IPR013766">
    <property type="entry name" value="Thioredoxin_domain"/>
</dbReference>
<feature type="signal peptide" evidence="5">
    <location>
        <begin position="1"/>
        <end position="19"/>
    </location>
</feature>
<accession>A0A1H8LXN5</accession>
<dbReference type="PROSITE" id="PS00194">
    <property type="entry name" value="THIOREDOXIN_1"/>
    <property type="match status" value="1"/>
</dbReference>
<evidence type="ECO:0000256" key="5">
    <source>
        <dbReference type="SAM" id="SignalP"/>
    </source>
</evidence>
<sequence>MKKLLVLALLALTPMTAVAQDRSDEDIKRLALEAILERPEILMQAIQLLEQREAAAQRSAAADVLEQERDLLENDPNAPVLGNPDGDPVVVEFFDYNCPYCKRVAPDVKALVAGDEDLKVVYREWPILGEGSVFAARAALASREQGLYEPFHWALMELAGRANETTVMAAAEDVGLDTEKLRADMDAAEIDAHIETSMRLAQSLGFNGTPSFVIGDELVPGLVPLEQLENLVEAARQE</sequence>
<dbReference type="GO" id="GO:0016853">
    <property type="term" value="F:isomerase activity"/>
    <property type="evidence" value="ECO:0007669"/>
    <property type="project" value="UniProtKB-KW"/>
</dbReference>
<dbReference type="Gene3D" id="3.40.30.10">
    <property type="entry name" value="Glutaredoxin"/>
    <property type="match status" value="1"/>
</dbReference>
<protein>
    <submittedName>
        <fullName evidence="7">Protein-disulfide isomerase</fullName>
    </submittedName>
</protein>
<feature type="domain" description="Thioredoxin" evidence="6">
    <location>
        <begin position="49"/>
        <end position="237"/>
    </location>
</feature>
<dbReference type="SUPFAM" id="SSF52833">
    <property type="entry name" value="Thioredoxin-like"/>
    <property type="match status" value="1"/>
</dbReference>
<dbReference type="PANTHER" id="PTHR13887:SF14">
    <property type="entry name" value="DISULFIDE BOND FORMATION PROTEIN D"/>
    <property type="match status" value="1"/>
</dbReference>
<reference evidence="8" key="1">
    <citation type="submission" date="2016-10" db="EMBL/GenBank/DDBJ databases">
        <authorList>
            <person name="Varghese N."/>
            <person name="Submissions S."/>
        </authorList>
    </citation>
    <scope>NUCLEOTIDE SEQUENCE [LARGE SCALE GENOMIC DNA]</scope>
    <source>
        <strain evidence="8">DSM 26893</strain>
    </source>
</reference>
<dbReference type="AlphaFoldDB" id="A0A1H8LXN5"/>
<gene>
    <name evidence="7" type="ORF">SAMN04488011_11220</name>
</gene>
<keyword evidence="8" id="KW-1185">Reference proteome</keyword>
<dbReference type="GO" id="GO:0015036">
    <property type="term" value="F:disulfide oxidoreductase activity"/>
    <property type="evidence" value="ECO:0007669"/>
    <property type="project" value="UniProtKB-ARBA"/>
</dbReference>
<dbReference type="PROSITE" id="PS51352">
    <property type="entry name" value="THIOREDOXIN_2"/>
    <property type="match status" value="1"/>
</dbReference>
<keyword evidence="7" id="KW-0413">Isomerase</keyword>
<dbReference type="CDD" id="cd03023">
    <property type="entry name" value="DsbA_Com1_like"/>
    <property type="match status" value="1"/>
</dbReference>
<dbReference type="RefSeq" id="WP_091846724.1">
    <property type="nucleotide sequence ID" value="NZ_FOCM01000012.1"/>
</dbReference>
<proteinExistence type="predicted"/>
<evidence type="ECO:0000256" key="1">
    <source>
        <dbReference type="ARBA" id="ARBA00022729"/>
    </source>
</evidence>
<keyword evidence="2" id="KW-0560">Oxidoreductase</keyword>
<dbReference type="InterPro" id="IPR036249">
    <property type="entry name" value="Thioredoxin-like_sf"/>
</dbReference>
<evidence type="ECO:0000256" key="3">
    <source>
        <dbReference type="ARBA" id="ARBA00023157"/>
    </source>
</evidence>
<dbReference type="OrthoDB" id="9780147at2"/>
<keyword evidence="1 5" id="KW-0732">Signal</keyword>
<evidence type="ECO:0000313" key="7">
    <source>
        <dbReference type="EMBL" id="SEO09770.1"/>
    </source>
</evidence>
<keyword evidence="3" id="KW-1015">Disulfide bond</keyword>
<dbReference type="PANTHER" id="PTHR13887">
    <property type="entry name" value="GLUTATHIONE S-TRANSFERASE KAPPA"/>
    <property type="match status" value="1"/>
</dbReference>
<dbReference type="Proteomes" id="UP000199372">
    <property type="component" value="Unassembled WGS sequence"/>
</dbReference>
<evidence type="ECO:0000313" key="8">
    <source>
        <dbReference type="Proteomes" id="UP000199372"/>
    </source>
</evidence>
<evidence type="ECO:0000256" key="2">
    <source>
        <dbReference type="ARBA" id="ARBA00023002"/>
    </source>
</evidence>
<evidence type="ECO:0000259" key="6">
    <source>
        <dbReference type="PROSITE" id="PS51352"/>
    </source>
</evidence>
<feature type="chain" id="PRO_5011622919" evidence="5">
    <location>
        <begin position="20"/>
        <end position="238"/>
    </location>
</feature>
<dbReference type="Pfam" id="PF01323">
    <property type="entry name" value="DSBA"/>
    <property type="match status" value="1"/>
</dbReference>
<organism evidence="7 8">
    <name type="scientific">Palleronia pelagia</name>
    <dbReference type="NCBI Taxonomy" id="387096"/>
    <lineage>
        <taxon>Bacteria</taxon>
        <taxon>Pseudomonadati</taxon>
        <taxon>Pseudomonadota</taxon>
        <taxon>Alphaproteobacteria</taxon>
        <taxon>Rhodobacterales</taxon>
        <taxon>Roseobacteraceae</taxon>
        <taxon>Palleronia</taxon>
    </lineage>
</organism>
<dbReference type="EMBL" id="FOCM01000012">
    <property type="protein sequence ID" value="SEO09770.1"/>
    <property type="molecule type" value="Genomic_DNA"/>
</dbReference>
<keyword evidence="4" id="KW-0676">Redox-active center</keyword>